<name>J3NW12_GAET3</name>
<dbReference type="RefSeq" id="XP_009221542.1">
    <property type="nucleotide sequence ID" value="XM_009223278.1"/>
</dbReference>
<sequence length="283" mass="30849">MLILRWHHCPPGCGSFVTFAWRLKRAHLPSPNLIMPPETRRTRSAATAASQKAKALAATVASSPSPAPTSAASTPPPNKATAAAANLTGGGDSTAPSPPVMMFPDARAFEAWLEQNPDDTAGLWLKFAKKGCDTPTVTYDEALDAALCFGWIDSQVRPLDARFYLQRFTPRRRRSLWSKRNVAKVARLTAAGRMRARGRAEVDTAVADGRWGRAYSSGANVEVPPDLQAALDADGRGAAAFFAGLGKTKRYSILWRIETVKREETRRRKIAQFVDMLARGETI</sequence>
<dbReference type="HOGENOM" id="CLU_076645_0_0_1"/>
<accession>J3NW12</accession>
<evidence type="ECO:0008006" key="5">
    <source>
        <dbReference type="Google" id="ProtNLM"/>
    </source>
</evidence>
<reference evidence="2" key="3">
    <citation type="submission" date="2010-09" db="EMBL/GenBank/DDBJ databases">
        <title>Annotation of Gaeumannomyces graminis var. tritici R3-111a-1.</title>
        <authorList>
            <consortium name="The Broad Institute Genome Sequencing Platform"/>
            <person name="Ma L.-J."/>
            <person name="Dead R."/>
            <person name="Young S.K."/>
            <person name="Zeng Q."/>
            <person name="Gargeya S."/>
            <person name="Fitzgerald M."/>
            <person name="Haas B."/>
            <person name="Abouelleil A."/>
            <person name="Alvarado L."/>
            <person name="Arachchi H.M."/>
            <person name="Berlin A."/>
            <person name="Brown A."/>
            <person name="Chapman S.B."/>
            <person name="Chen Z."/>
            <person name="Dunbar C."/>
            <person name="Freedman E."/>
            <person name="Gearin G."/>
            <person name="Gellesch M."/>
            <person name="Goldberg J."/>
            <person name="Griggs A."/>
            <person name="Gujja S."/>
            <person name="Heiman D."/>
            <person name="Howarth C."/>
            <person name="Larson L."/>
            <person name="Lui A."/>
            <person name="MacDonald P.J.P."/>
            <person name="Mehta T."/>
            <person name="Montmayeur A."/>
            <person name="Murphy C."/>
            <person name="Neiman D."/>
            <person name="Pearson M."/>
            <person name="Priest M."/>
            <person name="Roberts A."/>
            <person name="Saif S."/>
            <person name="Shea T."/>
            <person name="Shenoy N."/>
            <person name="Sisk P."/>
            <person name="Stolte C."/>
            <person name="Sykes S."/>
            <person name="Yandava C."/>
            <person name="Wortman J."/>
            <person name="Nusbaum C."/>
            <person name="Birren B."/>
        </authorList>
    </citation>
    <scope>NUCLEOTIDE SEQUENCE</scope>
    <source>
        <strain evidence="2">R3-111a-1</strain>
    </source>
</reference>
<reference evidence="4" key="1">
    <citation type="submission" date="2010-07" db="EMBL/GenBank/DDBJ databases">
        <title>The genome sequence of Gaeumannomyces graminis var. tritici strain R3-111a-1.</title>
        <authorList>
            <consortium name="The Broad Institute Genome Sequencing Platform"/>
            <person name="Ma L.-J."/>
            <person name="Dead R."/>
            <person name="Young S."/>
            <person name="Zeng Q."/>
            <person name="Koehrsen M."/>
            <person name="Alvarado L."/>
            <person name="Berlin A."/>
            <person name="Chapman S.B."/>
            <person name="Chen Z."/>
            <person name="Freedman E."/>
            <person name="Gellesch M."/>
            <person name="Goldberg J."/>
            <person name="Griggs A."/>
            <person name="Gujja S."/>
            <person name="Heilman E.R."/>
            <person name="Heiman D."/>
            <person name="Hepburn T."/>
            <person name="Howarth C."/>
            <person name="Jen D."/>
            <person name="Larson L."/>
            <person name="Mehta T."/>
            <person name="Neiman D."/>
            <person name="Pearson M."/>
            <person name="Roberts A."/>
            <person name="Saif S."/>
            <person name="Shea T."/>
            <person name="Shenoy N."/>
            <person name="Sisk P."/>
            <person name="Stolte C."/>
            <person name="Sykes S."/>
            <person name="Walk T."/>
            <person name="White J."/>
            <person name="Yandava C."/>
            <person name="Haas B."/>
            <person name="Nusbaum C."/>
            <person name="Birren B."/>
        </authorList>
    </citation>
    <scope>NUCLEOTIDE SEQUENCE [LARGE SCALE GENOMIC DNA]</scope>
    <source>
        <strain evidence="4">R3-111a-1</strain>
    </source>
</reference>
<reference evidence="2" key="2">
    <citation type="submission" date="2010-07" db="EMBL/GenBank/DDBJ databases">
        <authorList>
            <consortium name="The Broad Institute Genome Sequencing Platform"/>
            <consortium name="Broad Institute Genome Sequencing Center for Infectious Disease"/>
            <person name="Ma L.-J."/>
            <person name="Dead R."/>
            <person name="Young S."/>
            <person name="Zeng Q."/>
            <person name="Koehrsen M."/>
            <person name="Alvarado L."/>
            <person name="Berlin A."/>
            <person name="Chapman S.B."/>
            <person name="Chen Z."/>
            <person name="Freedman E."/>
            <person name="Gellesch M."/>
            <person name="Goldberg J."/>
            <person name="Griggs A."/>
            <person name="Gujja S."/>
            <person name="Heilman E.R."/>
            <person name="Heiman D."/>
            <person name="Hepburn T."/>
            <person name="Howarth C."/>
            <person name="Jen D."/>
            <person name="Larson L."/>
            <person name="Mehta T."/>
            <person name="Neiman D."/>
            <person name="Pearson M."/>
            <person name="Roberts A."/>
            <person name="Saif S."/>
            <person name="Shea T."/>
            <person name="Shenoy N."/>
            <person name="Sisk P."/>
            <person name="Stolte C."/>
            <person name="Sykes S."/>
            <person name="Walk T."/>
            <person name="White J."/>
            <person name="Yandava C."/>
            <person name="Haas B."/>
            <person name="Nusbaum C."/>
            <person name="Birren B."/>
        </authorList>
    </citation>
    <scope>NUCLEOTIDE SEQUENCE</scope>
    <source>
        <strain evidence="2">R3-111a-1</strain>
    </source>
</reference>
<dbReference type="AlphaFoldDB" id="J3NW12"/>
<keyword evidence="4" id="KW-1185">Reference proteome</keyword>
<reference evidence="3" key="5">
    <citation type="submission" date="2018-04" db="UniProtKB">
        <authorList>
            <consortium name="EnsemblFungi"/>
        </authorList>
    </citation>
    <scope>IDENTIFICATION</scope>
    <source>
        <strain evidence="3">R3-111a-1</strain>
    </source>
</reference>
<dbReference type="VEuPathDB" id="FungiDB:GGTG_05475"/>
<dbReference type="GeneID" id="20345933"/>
<reference evidence="3" key="4">
    <citation type="journal article" date="2015" name="G3 (Bethesda)">
        <title>Genome sequences of three phytopathogenic species of the Magnaporthaceae family of fungi.</title>
        <authorList>
            <person name="Okagaki L.H."/>
            <person name="Nunes C.C."/>
            <person name="Sailsbery J."/>
            <person name="Clay B."/>
            <person name="Brown D."/>
            <person name="John T."/>
            <person name="Oh Y."/>
            <person name="Young N."/>
            <person name="Fitzgerald M."/>
            <person name="Haas B.J."/>
            <person name="Zeng Q."/>
            <person name="Young S."/>
            <person name="Adiconis X."/>
            <person name="Fan L."/>
            <person name="Levin J.Z."/>
            <person name="Mitchell T.K."/>
            <person name="Okubara P.A."/>
            <person name="Farman M.L."/>
            <person name="Kohn L.M."/>
            <person name="Birren B."/>
            <person name="Ma L.-J."/>
            <person name="Dean R.A."/>
        </authorList>
    </citation>
    <scope>NUCLEOTIDE SEQUENCE</scope>
    <source>
        <strain evidence="3">R3-111a-1</strain>
    </source>
</reference>
<feature type="compositionally biased region" description="Low complexity" evidence="1">
    <location>
        <begin position="55"/>
        <end position="87"/>
    </location>
</feature>
<gene>
    <name evidence="3" type="primary">20345933</name>
    <name evidence="2" type="ORF">GGTG_05475</name>
</gene>
<evidence type="ECO:0000256" key="1">
    <source>
        <dbReference type="SAM" id="MobiDB-lite"/>
    </source>
</evidence>
<evidence type="ECO:0000313" key="2">
    <source>
        <dbReference type="EMBL" id="EJT75542.1"/>
    </source>
</evidence>
<dbReference type="Proteomes" id="UP000006039">
    <property type="component" value="Unassembled WGS sequence"/>
</dbReference>
<dbReference type="Pfam" id="PF13376">
    <property type="entry name" value="OmdA"/>
    <property type="match status" value="1"/>
</dbReference>
<evidence type="ECO:0000313" key="4">
    <source>
        <dbReference type="Proteomes" id="UP000006039"/>
    </source>
</evidence>
<dbReference type="EMBL" id="GL385397">
    <property type="protein sequence ID" value="EJT75542.1"/>
    <property type="molecule type" value="Genomic_DNA"/>
</dbReference>
<dbReference type="STRING" id="644352.J3NW12"/>
<dbReference type="eggNOG" id="ENOG502SA7D">
    <property type="taxonomic scope" value="Eukaryota"/>
</dbReference>
<dbReference type="OrthoDB" id="10263401at2759"/>
<dbReference type="EnsemblFungi" id="EJT75542">
    <property type="protein sequence ID" value="EJT75542"/>
    <property type="gene ID" value="GGTG_05475"/>
</dbReference>
<proteinExistence type="predicted"/>
<feature type="region of interest" description="Disordered" evidence="1">
    <location>
        <begin position="55"/>
        <end position="100"/>
    </location>
</feature>
<organism evidence="2">
    <name type="scientific">Gaeumannomyces tritici (strain R3-111a-1)</name>
    <name type="common">Wheat and barley take-all root rot fungus</name>
    <name type="synonym">Gaeumannomyces graminis var. tritici</name>
    <dbReference type="NCBI Taxonomy" id="644352"/>
    <lineage>
        <taxon>Eukaryota</taxon>
        <taxon>Fungi</taxon>
        <taxon>Dikarya</taxon>
        <taxon>Ascomycota</taxon>
        <taxon>Pezizomycotina</taxon>
        <taxon>Sordariomycetes</taxon>
        <taxon>Sordariomycetidae</taxon>
        <taxon>Magnaporthales</taxon>
        <taxon>Magnaporthaceae</taxon>
        <taxon>Gaeumannomyces</taxon>
    </lineage>
</organism>
<protein>
    <recommendedName>
        <fullName evidence="5">Bacteriocin-protection protein</fullName>
    </recommendedName>
</protein>
<evidence type="ECO:0000313" key="3">
    <source>
        <dbReference type="EnsemblFungi" id="EJT75542"/>
    </source>
</evidence>